<reference evidence="1 2" key="2">
    <citation type="journal article" date="2022" name="Mol. Ecol. Resour.">
        <title>The genomes of chicory, endive, great burdock and yacon provide insights into Asteraceae paleo-polyploidization history and plant inulin production.</title>
        <authorList>
            <person name="Fan W."/>
            <person name="Wang S."/>
            <person name="Wang H."/>
            <person name="Wang A."/>
            <person name="Jiang F."/>
            <person name="Liu H."/>
            <person name="Zhao H."/>
            <person name="Xu D."/>
            <person name="Zhang Y."/>
        </authorList>
    </citation>
    <scope>NUCLEOTIDE SEQUENCE [LARGE SCALE GENOMIC DNA]</scope>
    <source>
        <strain evidence="2">cv. Yunnan</strain>
        <tissue evidence="1">Leaves</tissue>
    </source>
</reference>
<dbReference type="EMBL" id="CM042027">
    <property type="protein sequence ID" value="KAI3801559.1"/>
    <property type="molecule type" value="Genomic_DNA"/>
</dbReference>
<evidence type="ECO:0000313" key="2">
    <source>
        <dbReference type="Proteomes" id="UP001056120"/>
    </source>
</evidence>
<keyword evidence="2" id="KW-1185">Reference proteome</keyword>
<organism evidence="1 2">
    <name type="scientific">Smallanthus sonchifolius</name>
    <dbReference type="NCBI Taxonomy" id="185202"/>
    <lineage>
        <taxon>Eukaryota</taxon>
        <taxon>Viridiplantae</taxon>
        <taxon>Streptophyta</taxon>
        <taxon>Embryophyta</taxon>
        <taxon>Tracheophyta</taxon>
        <taxon>Spermatophyta</taxon>
        <taxon>Magnoliopsida</taxon>
        <taxon>eudicotyledons</taxon>
        <taxon>Gunneridae</taxon>
        <taxon>Pentapetalae</taxon>
        <taxon>asterids</taxon>
        <taxon>campanulids</taxon>
        <taxon>Asterales</taxon>
        <taxon>Asteraceae</taxon>
        <taxon>Asteroideae</taxon>
        <taxon>Heliantheae alliance</taxon>
        <taxon>Millerieae</taxon>
        <taxon>Smallanthus</taxon>
    </lineage>
</organism>
<reference evidence="2" key="1">
    <citation type="journal article" date="2022" name="Mol. Ecol. Resour.">
        <title>The genomes of chicory, endive, great burdock and yacon provide insights into Asteraceae palaeo-polyploidization history and plant inulin production.</title>
        <authorList>
            <person name="Fan W."/>
            <person name="Wang S."/>
            <person name="Wang H."/>
            <person name="Wang A."/>
            <person name="Jiang F."/>
            <person name="Liu H."/>
            <person name="Zhao H."/>
            <person name="Xu D."/>
            <person name="Zhang Y."/>
        </authorList>
    </citation>
    <scope>NUCLEOTIDE SEQUENCE [LARGE SCALE GENOMIC DNA]</scope>
    <source>
        <strain evidence="2">cv. Yunnan</strain>
    </source>
</reference>
<comment type="caution">
    <text evidence="1">The sequence shown here is derived from an EMBL/GenBank/DDBJ whole genome shotgun (WGS) entry which is preliminary data.</text>
</comment>
<proteinExistence type="predicted"/>
<dbReference type="Proteomes" id="UP001056120">
    <property type="component" value="Linkage Group LG10"/>
</dbReference>
<accession>A0ACB9I0Q6</accession>
<sequence>MAMAGGGHGPTVVVVVIYVTDDNDDDEVVLSDFDGDGSCRQRATFDETQRRRPRWWQWGLACQLKDFILDIDIW</sequence>
<gene>
    <name evidence="1" type="ORF">L1987_29667</name>
</gene>
<protein>
    <submittedName>
        <fullName evidence="1">Uncharacterized protein</fullName>
    </submittedName>
</protein>
<evidence type="ECO:0000313" key="1">
    <source>
        <dbReference type="EMBL" id="KAI3801559.1"/>
    </source>
</evidence>
<name>A0ACB9I0Q6_9ASTR</name>